<dbReference type="InterPro" id="IPR002698">
    <property type="entry name" value="FTHF_cligase"/>
</dbReference>
<evidence type="ECO:0000256" key="2">
    <source>
        <dbReference type="ARBA" id="ARBA00022741"/>
    </source>
</evidence>
<dbReference type="Gene3D" id="3.40.50.10420">
    <property type="entry name" value="NagB/RpiA/CoA transferase-like"/>
    <property type="match status" value="1"/>
</dbReference>
<comment type="similarity">
    <text evidence="1">Belongs to the 5-formyltetrahydrofolate cyclo-ligase family.</text>
</comment>
<proteinExistence type="inferred from homology"/>
<dbReference type="PIRSF" id="PIRSF006806">
    <property type="entry name" value="FTHF_cligase"/>
    <property type="match status" value="1"/>
</dbReference>
<reference evidence="4" key="1">
    <citation type="submission" date="2019-05" db="EMBL/GenBank/DDBJ databases">
        <title>Methanoculleus sp. FWC-SCC1, a methanogenic archaeon isolated from deep marine cold seep.</title>
        <authorList>
            <person name="Chen Y.-W."/>
            <person name="Chen S.-C."/>
            <person name="Teng N.-H."/>
            <person name="Lai M.-C."/>
        </authorList>
    </citation>
    <scope>NUCLEOTIDE SEQUENCE</scope>
    <source>
        <strain evidence="4">FWC-SCC1</strain>
    </source>
</reference>
<evidence type="ECO:0000313" key="4">
    <source>
        <dbReference type="EMBL" id="MDN7024429.1"/>
    </source>
</evidence>
<keyword evidence="2" id="KW-0547">Nucleotide-binding</keyword>
<dbReference type="RefSeq" id="WP_301663532.1">
    <property type="nucleotide sequence ID" value="NZ_VCYH01000003.1"/>
</dbReference>
<dbReference type="InterPro" id="IPR037171">
    <property type="entry name" value="NagB/RpiA_transferase-like"/>
</dbReference>
<gene>
    <name evidence="4" type="ORF">FGU65_05925</name>
</gene>
<evidence type="ECO:0000256" key="1">
    <source>
        <dbReference type="ARBA" id="ARBA00010638"/>
    </source>
</evidence>
<protein>
    <submittedName>
        <fullName evidence="4">5-formyltetrahydrofolate cyclo-ligase</fullName>
        <ecNumber evidence="4">6.3.3.2</ecNumber>
    </submittedName>
</protein>
<name>A0ABT8M907_9EURY</name>
<dbReference type="NCBIfam" id="TIGR02727">
    <property type="entry name" value="MTHFS_bact"/>
    <property type="match status" value="1"/>
</dbReference>
<dbReference type="Proteomes" id="UP001168338">
    <property type="component" value="Unassembled WGS sequence"/>
</dbReference>
<keyword evidence="4" id="KW-0436">Ligase</keyword>
<dbReference type="InterPro" id="IPR024185">
    <property type="entry name" value="FTHF_cligase-like_sf"/>
</dbReference>
<evidence type="ECO:0000313" key="5">
    <source>
        <dbReference type="Proteomes" id="UP001168338"/>
    </source>
</evidence>
<organism evidence="4 5">
    <name type="scientific">Methanoculleus frigidifontis</name>
    <dbReference type="NCBI Taxonomy" id="2584085"/>
    <lineage>
        <taxon>Archaea</taxon>
        <taxon>Methanobacteriati</taxon>
        <taxon>Methanobacteriota</taxon>
        <taxon>Stenosarchaea group</taxon>
        <taxon>Methanomicrobia</taxon>
        <taxon>Methanomicrobiales</taxon>
        <taxon>Methanomicrobiaceae</taxon>
        <taxon>Methanoculleus</taxon>
    </lineage>
</organism>
<keyword evidence="5" id="KW-1185">Reference proteome</keyword>
<dbReference type="EMBL" id="VCYH01000003">
    <property type="protein sequence ID" value="MDN7024429.1"/>
    <property type="molecule type" value="Genomic_DNA"/>
</dbReference>
<dbReference type="EC" id="6.3.3.2" evidence="4"/>
<comment type="caution">
    <text evidence="4">The sequence shown here is derived from an EMBL/GenBank/DDBJ whole genome shotgun (WGS) entry which is preliminary data.</text>
</comment>
<dbReference type="GO" id="GO:0030272">
    <property type="term" value="F:5-formyltetrahydrofolate cyclo-ligase activity"/>
    <property type="evidence" value="ECO:0007669"/>
    <property type="project" value="UniProtKB-EC"/>
</dbReference>
<dbReference type="PANTHER" id="PTHR23407">
    <property type="entry name" value="ATPASE INHIBITOR/5-FORMYLTETRAHYDROFOLATE CYCLO-LIGASE"/>
    <property type="match status" value="1"/>
</dbReference>
<sequence>MSRTKQYLREQAKTARSAIPAAEASRKSRAIRDRLRDLFDGHTEIMVYASKDPEVETEGIIADLLAAGKRVIVPIIERETCTLRLSYLEDLSVLVPSTFSVPEPIGHEIPARAADVEVVVVPMLAYDKSGNRLGYGAGYYDRFLERCPHPVTIGIAYSCQEVALLPAEPNDVTMDYIVTEKGIIDCNHRS</sequence>
<dbReference type="PANTHER" id="PTHR23407:SF1">
    <property type="entry name" value="5-FORMYLTETRAHYDROFOLATE CYCLO-LIGASE"/>
    <property type="match status" value="1"/>
</dbReference>
<keyword evidence="3" id="KW-0067">ATP-binding</keyword>
<evidence type="ECO:0000256" key="3">
    <source>
        <dbReference type="ARBA" id="ARBA00022840"/>
    </source>
</evidence>
<dbReference type="Pfam" id="PF01812">
    <property type="entry name" value="5-FTHF_cyc-lig"/>
    <property type="match status" value="1"/>
</dbReference>
<dbReference type="SUPFAM" id="SSF100950">
    <property type="entry name" value="NagB/RpiA/CoA transferase-like"/>
    <property type="match status" value="1"/>
</dbReference>
<accession>A0ABT8M907</accession>